<evidence type="ECO:0000313" key="4">
    <source>
        <dbReference type="EMBL" id="KRS12281.1"/>
    </source>
</evidence>
<organism evidence="4 5">
    <name type="scientific">Roseovarius atlanticus</name>
    <dbReference type="NCBI Taxonomy" id="1641875"/>
    <lineage>
        <taxon>Bacteria</taxon>
        <taxon>Pseudomonadati</taxon>
        <taxon>Pseudomonadota</taxon>
        <taxon>Alphaproteobacteria</taxon>
        <taxon>Rhodobacterales</taxon>
        <taxon>Roseobacteraceae</taxon>
        <taxon>Roseovarius</taxon>
    </lineage>
</organism>
<accession>A0A0T5NTL7</accession>
<dbReference type="RefSeq" id="WP_057793463.1">
    <property type="nucleotide sequence ID" value="NZ_LAXJ01000010.1"/>
</dbReference>
<dbReference type="AlphaFoldDB" id="A0A0T5NTL7"/>
<evidence type="ECO:0000256" key="2">
    <source>
        <dbReference type="SAM" id="SignalP"/>
    </source>
</evidence>
<evidence type="ECO:0000259" key="3">
    <source>
        <dbReference type="Pfam" id="PF13778"/>
    </source>
</evidence>
<feature type="chain" id="PRO_5006663889" description="DUF4174 domain-containing protein" evidence="2">
    <location>
        <begin position="25"/>
        <end position="151"/>
    </location>
</feature>
<feature type="signal peptide" evidence="2">
    <location>
        <begin position="1"/>
        <end position="24"/>
    </location>
</feature>
<reference evidence="4 5" key="1">
    <citation type="submission" date="2015-04" db="EMBL/GenBank/DDBJ databases">
        <title>The draft genome sequence of Roseovarius sp.R12b.</title>
        <authorList>
            <person name="Li G."/>
            <person name="Lai Q."/>
            <person name="Shao Z."/>
            <person name="Yan P."/>
        </authorList>
    </citation>
    <scope>NUCLEOTIDE SEQUENCE [LARGE SCALE GENOMIC DNA]</scope>
    <source>
        <strain evidence="4 5">R12B</strain>
    </source>
</reference>
<feature type="domain" description="DUF4174" evidence="3">
    <location>
        <begin position="42"/>
        <end position="143"/>
    </location>
</feature>
<dbReference type="OrthoDB" id="7362103at2"/>
<keyword evidence="1 2" id="KW-0732">Signal</keyword>
<comment type="caution">
    <text evidence="4">The sequence shown here is derived from an EMBL/GenBank/DDBJ whole genome shotgun (WGS) entry which is preliminary data.</text>
</comment>
<dbReference type="InterPro" id="IPR025232">
    <property type="entry name" value="DUF4174"/>
</dbReference>
<proteinExistence type="predicted"/>
<dbReference type="Pfam" id="PF13778">
    <property type="entry name" value="DUF4174"/>
    <property type="match status" value="1"/>
</dbReference>
<keyword evidence="5" id="KW-1185">Reference proteome</keyword>
<evidence type="ECO:0000256" key="1">
    <source>
        <dbReference type="ARBA" id="ARBA00022729"/>
    </source>
</evidence>
<dbReference type="EMBL" id="LAXJ01000010">
    <property type="protein sequence ID" value="KRS12281.1"/>
    <property type="molecule type" value="Genomic_DNA"/>
</dbReference>
<dbReference type="Proteomes" id="UP000051295">
    <property type="component" value="Unassembled WGS sequence"/>
</dbReference>
<dbReference type="PATRIC" id="fig|1641875.4.peg.97"/>
<sequence>MRKLIFISFLALTASSLAWGAARATDGTSLDGIILPGESVDLNEFLWIKRPIVVFADNASDPRFIEQMNFITDRLDDLDRRDVVVLTDTDPSADSDLRRTLRPRGFMLALIGKDGKVELRKPAPWSVRELSRAIDKMPIRQQEIRDRLSGN</sequence>
<gene>
    <name evidence="4" type="ORF">XM53_11565</name>
</gene>
<evidence type="ECO:0000313" key="5">
    <source>
        <dbReference type="Proteomes" id="UP000051295"/>
    </source>
</evidence>
<name>A0A0T5NTL7_9RHOB</name>
<dbReference type="STRING" id="1641875.XM53_11565"/>
<protein>
    <recommendedName>
        <fullName evidence="3">DUF4174 domain-containing protein</fullName>
    </recommendedName>
</protein>